<dbReference type="EMBL" id="KK101780">
    <property type="protein sequence ID" value="KIY99662.1"/>
    <property type="molecule type" value="Genomic_DNA"/>
</dbReference>
<name>A0A0D2JKA4_9CHLO</name>
<organism evidence="1 2">
    <name type="scientific">Monoraphidium neglectum</name>
    <dbReference type="NCBI Taxonomy" id="145388"/>
    <lineage>
        <taxon>Eukaryota</taxon>
        <taxon>Viridiplantae</taxon>
        <taxon>Chlorophyta</taxon>
        <taxon>core chlorophytes</taxon>
        <taxon>Chlorophyceae</taxon>
        <taxon>CS clade</taxon>
        <taxon>Sphaeropleales</taxon>
        <taxon>Selenastraceae</taxon>
        <taxon>Monoraphidium</taxon>
    </lineage>
</organism>
<sequence>MAAVGLYLSLMRDAGAPGRPHQVAAQRGDPREAEGVLADMADAGLPPGPRAWHVLALAHLKAGDVDGALEASVRADTAGVVLLPDTWCALVYGMLQGEEPDVAGARDIAATVEDSGGDVVPARRVLLIELSRRGLHAEALQEGAALRGGGGFEGAALDAPRALEAAAAYAESLCAEGQYVSWVAVWRKPGAQRWGRAWGGLYPAFGLDCSGRAGAGAAHEQGADATEFAQELSVTGRADAVATRITAALVRATALAGDIAAAQSLLDEAVRDGERLDAACYNGLIAGLVKWMAPANGNGGGGGGGVNGGAVRGDNVYGISLEDQ</sequence>
<evidence type="ECO:0000313" key="1">
    <source>
        <dbReference type="EMBL" id="KIY99662.1"/>
    </source>
</evidence>
<dbReference type="RefSeq" id="XP_013898682.1">
    <property type="nucleotide sequence ID" value="XM_014043228.1"/>
</dbReference>
<dbReference type="Gene3D" id="1.25.40.10">
    <property type="entry name" value="Tetratricopeptide repeat domain"/>
    <property type="match status" value="1"/>
</dbReference>
<evidence type="ECO:0000313" key="2">
    <source>
        <dbReference type="Proteomes" id="UP000054498"/>
    </source>
</evidence>
<gene>
    <name evidence="1" type="ORF">MNEG_8302</name>
</gene>
<dbReference type="STRING" id="145388.A0A0D2JKA4"/>
<dbReference type="GeneID" id="25741178"/>
<reference evidence="1 2" key="1">
    <citation type="journal article" date="2013" name="BMC Genomics">
        <title>Reconstruction of the lipid metabolism for the microalga Monoraphidium neglectum from its genome sequence reveals characteristics suitable for biofuel production.</title>
        <authorList>
            <person name="Bogen C."/>
            <person name="Al-Dilaimi A."/>
            <person name="Albersmeier A."/>
            <person name="Wichmann J."/>
            <person name="Grundmann M."/>
            <person name="Rupp O."/>
            <person name="Lauersen K.J."/>
            <person name="Blifernez-Klassen O."/>
            <person name="Kalinowski J."/>
            <person name="Goesmann A."/>
            <person name="Mussgnug J.H."/>
            <person name="Kruse O."/>
        </authorList>
    </citation>
    <scope>NUCLEOTIDE SEQUENCE [LARGE SCALE GENOMIC DNA]</scope>
    <source>
        <strain evidence="1 2">SAG 48.87</strain>
    </source>
</reference>
<dbReference type="InterPro" id="IPR011990">
    <property type="entry name" value="TPR-like_helical_dom_sf"/>
</dbReference>
<dbReference type="Proteomes" id="UP000054498">
    <property type="component" value="Unassembled WGS sequence"/>
</dbReference>
<dbReference type="OrthoDB" id="541963at2759"/>
<evidence type="ECO:0008006" key="3">
    <source>
        <dbReference type="Google" id="ProtNLM"/>
    </source>
</evidence>
<accession>A0A0D2JKA4</accession>
<protein>
    <recommendedName>
        <fullName evidence="3">Pentatricopeptide repeat-containing protein</fullName>
    </recommendedName>
</protein>
<proteinExistence type="predicted"/>
<dbReference type="KEGG" id="mng:MNEG_8302"/>
<dbReference type="AlphaFoldDB" id="A0A0D2JKA4"/>
<keyword evidence="2" id="KW-1185">Reference proteome</keyword>